<evidence type="ECO:0000256" key="3">
    <source>
        <dbReference type="PROSITE-ProRule" id="PRU00221"/>
    </source>
</evidence>
<dbReference type="PANTHER" id="PTHR16017">
    <property type="entry name" value="GASTRULATION DEFECTIVE PROTEIN 1-RELATED"/>
    <property type="match status" value="1"/>
</dbReference>
<keyword evidence="1 3" id="KW-0853">WD repeat</keyword>
<dbReference type="EMBL" id="KN847529">
    <property type="protein sequence ID" value="KIW09360.1"/>
    <property type="molecule type" value="Genomic_DNA"/>
</dbReference>
<feature type="region of interest" description="Disordered" evidence="4">
    <location>
        <begin position="16"/>
        <end position="81"/>
    </location>
</feature>
<dbReference type="InterPro" id="IPR036322">
    <property type="entry name" value="WD40_repeat_dom_sf"/>
</dbReference>
<dbReference type="InterPro" id="IPR001680">
    <property type="entry name" value="WD40_rpt"/>
</dbReference>
<evidence type="ECO:0000256" key="1">
    <source>
        <dbReference type="ARBA" id="ARBA00022574"/>
    </source>
</evidence>
<dbReference type="SMART" id="SM00320">
    <property type="entry name" value="WD40"/>
    <property type="match status" value="5"/>
</dbReference>
<proteinExistence type="predicted"/>
<dbReference type="RefSeq" id="XP_016219229.1">
    <property type="nucleotide sequence ID" value="XM_016352972.1"/>
</dbReference>
<dbReference type="PROSITE" id="PS50294">
    <property type="entry name" value="WD_REPEATS_REGION"/>
    <property type="match status" value="2"/>
</dbReference>
<accession>A0A0D2AS41</accession>
<evidence type="ECO:0000256" key="2">
    <source>
        <dbReference type="ARBA" id="ARBA00022737"/>
    </source>
</evidence>
<evidence type="ECO:0000256" key="4">
    <source>
        <dbReference type="SAM" id="MobiDB-lite"/>
    </source>
</evidence>
<dbReference type="HOGENOM" id="CLU_014033_2_0_1"/>
<dbReference type="Gene3D" id="2.130.10.10">
    <property type="entry name" value="YVTN repeat-like/Quinoprotein amine dehydrogenase"/>
    <property type="match status" value="3"/>
</dbReference>
<dbReference type="STRING" id="253628.A0A0D2AS41"/>
<feature type="compositionally biased region" description="Acidic residues" evidence="4">
    <location>
        <begin position="64"/>
        <end position="79"/>
    </location>
</feature>
<feature type="repeat" description="WD" evidence="3">
    <location>
        <begin position="198"/>
        <end position="240"/>
    </location>
</feature>
<dbReference type="PROSITE" id="PS50082">
    <property type="entry name" value="WD_REPEATS_2"/>
    <property type="match status" value="3"/>
</dbReference>
<reference evidence="5 6" key="1">
    <citation type="submission" date="2015-01" db="EMBL/GenBank/DDBJ databases">
        <title>The Genome Sequence of Ochroconis gallopava CBS43764.</title>
        <authorList>
            <consortium name="The Broad Institute Genomics Platform"/>
            <person name="Cuomo C."/>
            <person name="de Hoog S."/>
            <person name="Gorbushina A."/>
            <person name="Stielow B."/>
            <person name="Teixiera M."/>
            <person name="Abouelleil A."/>
            <person name="Chapman S.B."/>
            <person name="Priest M."/>
            <person name="Young S.K."/>
            <person name="Wortman J."/>
            <person name="Nusbaum C."/>
            <person name="Birren B."/>
        </authorList>
    </citation>
    <scope>NUCLEOTIDE SEQUENCE [LARGE SCALE GENOMIC DNA]</scope>
    <source>
        <strain evidence="5 6">CBS 43764</strain>
    </source>
</reference>
<dbReference type="SUPFAM" id="SSF50978">
    <property type="entry name" value="WD40 repeat-like"/>
    <property type="match status" value="1"/>
</dbReference>
<keyword evidence="6" id="KW-1185">Reference proteome</keyword>
<dbReference type="OrthoDB" id="10264376at2759"/>
<dbReference type="GeneID" id="27308231"/>
<gene>
    <name evidence="5" type="ORF">PV09_00258</name>
</gene>
<dbReference type="Pfam" id="PF00400">
    <property type="entry name" value="WD40"/>
    <property type="match status" value="3"/>
</dbReference>
<name>A0A0D2AS41_9PEZI</name>
<feature type="region of interest" description="Disordered" evidence="4">
    <location>
        <begin position="463"/>
        <end position="573"/>
    </location>
</feature>
<evidence type="ECO:0000313" key="5">
    <source>
        <dbReference type="EMBL" id="KIW09360.1"/>
    </source>
</evidence>
<protein>
    <recommendedName>
        <fullName evidence="7">Anaphase-promoting complex subunit 4 WD40 domain-containing protein</fullName>
    </recommendedName>
</protein>
<feature type="repeat" description="WD" evidence="3">
    <location>
        <begin position="87"/>
        <end position="128"/>
    </location>
</feature>
<dbReference type="GO" id="GO:0035861">
    <property type="term" value="C:site of double-strand break"/>
    <property type="evidence" value="ECO:0007669"/>
    <property type="project" value="TreeGrafter"/>
</dbReference>
<evidence type="ECO:0008006" key="7">
    <source>
        <dbReference type="Google" id="ProtNLM"/>
    </source>
</evidence>
<dbReference type="GO" id="GO:0005634">
    <property type="term" value="C:nucleus"/>
    <property type="evidence" value="ECO:0007669"/>
    <property type="project" value="TreeGrafter"/>
</dbReference>
<dbReference type="InterPro" id="IPR015943">
    <property type="entry name" value="WD40/YVTN_repeat-like_dom_sf"/>
</dbReference>
<feature type="repeat" description="WD" evidence="3">
    <location>
        <begin position="310"/>
        <end position="342"/>
    </location>
</feature>
<dbReference type="VEuPathDB" id="FungiDB:PV09_00258"/>
<dbReference type="InterPro" id="IPR051858">
    <property type="entry name" value="WD_repeat_GAD-1"/>
</dbReference>
<evidence type="ECO:0000313" key="6">
    <source>
        <dbReference type="Proteomes" id="UP000053259"/>
    </source>
</evidence>
<sequence length="573" mass="62426">MDTGSTDEEQAIRALLGTDSFGKQSRQSNTQAQLDQSRRKDARPKKLALAYSSSESGSVKSDHDGDEDDDDEEEDEDEFPVSHELVLKSHEKPVTSVTVDPSGARLISGSTDCTFKLHDFASMTPTTLRAFKSVDPSETKTSASSETHPIHQVTINPLAANQMLVITALPQAKIFNRDGEMVMECVKGDMYLRDMHNTKGHISEVSCGAWHPTRRELFVTASHDSTLRIWDINNPRSQRDVLVFKSRAAGSAGRTRMTAVAWGSQAQGGPNQFVAAALDGSLVMYPGDGPYHRPVAEIRDAHIENTWTSSLAISGDGRLVVSRGGDDKLKLWDTRKFKLAITTVDMPSMSGQFPTSNIVFSPSSANLITGSETGHLHILNPATLRPELSTPVTPGSPLVTVAWHPKLNQIITGSANGEIHVMYNPNISNGGAKMVMLKAPKRRHVDDDPNLTMDLSQGVSADQIITPGAGPSISGTSFASRHPTLGLTASGKSRDPRRPHLPHSGPFTKNNPDEKYVKEEFSLSSMRDEDPREALLRYAEKPKNAQEAENTALVSGYDGGSDEDEPKSKKIRR</sequence>
<dbReference type="AlphaFoldDB" id="A0A0D2AS41"/>
<feature type="compositionally biased region" description="Polar residues" evidence="4">
    <location>
        <begin position="21"/>
        <end position="35"/>
    </location>
</feature>
<organism evidence="5 6">
    <name type="scientific">Verruconis gallopava</name>
    <dbReference type="NCBI Taxonomy" id="253628"/>
    <lineage>
        <taxon>Eukaryota</taxon>
        <taxon>Fungi</taxon>
        <taxon>Dikarya</taxon>
        <taxon>Ascomycota</taxon>
        <taxon>Pezizomycotina</taxon>
        <taxon>Dothideomycetes</taxon>
        <taxon>Pleosporomycetidae</taxon>
        <taxon>Venturiales</taxon>
        <taxon>Sympoventuriaceae</taxon>
        <taxon>Verruconis</taxon>
    </lineage>
</organism>
<keyword evidence="2" id="KW-0677">Repeat</keyword>
<dbReference type="Proteomes" id="UP000053259">
    <property type="component" value="Unassembled WGS sequence"/>
</dbReference>
<dbReference type="PANTHER" id="PTHR16017:SF0">
    <property type="entry name" value="WD REPEAT-CONTAINING PROTEIN 70"/>
    <property type="match status" value="1"/>
</dbReference>
<dbReference type="InParanoid" id="A0A0D2AS41"/>
<feature type="compositionally biased region" description="Basic and acidic residues" evidence="4">
    <location>
        <begin position="511"/>
        <end position="546"/>
    </location>
</feature>